<dbReference type="InterPro" id="IPR006097">
    <property type="entry name" value="Glu/Leu/Phe/Val/Trp_DH_dimer"/>
</dbReference>
<comment type="similarity">
    <text evidence="1 3">Belongs to the Glu/Leu/Phe/Val dehydrogenases family.</text>
</comment>
<dbReference type="GO" id="GO:0004352">
    <property type="term" value="F:glutamate dehydrogenase (NAD+) activity"/>
    <property type="evidence" value="ECO:0007669"/>
    <property type="project" value="TreeGrafter"/>
</dbReference>
<reference evidence="5 6" key="1">
    <citation type="submission" date="2020-02" db="EMBL/GenBank/DDBJ databases">
        <title>Flavobacteriaceae Psychroflexus bacterium YR1-1, complete genome.</title>
        <authorList>
            <person name="Li Y."/>
            <person name="Wu S."/>
        </authorList>
    </citation>
    <scope>NUCLEOTIDE SEQUENCE [LARGE SCALE GENOMIC DNA]</scope>
    <source>
        <strain evidence="5 6">YR1-1</strain>
    </source>
</reference>
<dbReference type="PANTHER" id="PTHR11606">
    <property type="entry name" value="GLUTAMATE DEHYDROGENASE"/>
    <property type="match status" value="1"/>
</dbReference>
<comment type="caution">
    <text evidence="5">The sequence shown here is derived from an EMBL/GenBank/DDBJ whole genome shotgun (WGS) entry which is preliminary data.</text>
</comment>
<evidence type="ECO:0000256" key="2">
    <source>
        <dbReference type="ARBA" id="ARBA00023002"/>
    </source>
</evidence>
<organism evidence="5 6">
    <name type="scientific">Psychroflexus aurantiacus</name>
    <dbReference type="NCBI Taxonomy" id="2709310"/>
    <lineage>
        <taxon>Bacteria</taxon>
        <taxon>Pseudomonadati</taxon>
        <taxon>Bacteroidota</taxon>
        <taxon>Flavobacteriia</taxon>
        <taxon>Flavobacteriales</taxon>
        <taxon>Flavobacteriaceae</taxon>
        <taxon>Psychroflexus</taxon>
    </lineage>
</organism>
<feature type="domain" description="Glutamate/phenylalanine/leucine/valine/L-tryptophan dehydrogenase C-terminal" evidence="4">
    <location>
        <begin position="181"/>
        <end position="407"/>
    </location>
</feature>
<dbReference type="Proteomes" id="UP000478505">
    <property type="component" value="Unassembled WGS sequence"/>
</dbReference>
<dbReference type="InterPro" id="IPR006096">
    <property type="entry name" value="Glu/Leu/Phe/Val/Trp_DH_C"/>
</dbReference>
<protein>
    <submittedName>
        <fullName evidence="5">Amino acid dehydrogenase</fullName>
    </submittedName>
</protein>
<dbReference type="InterPro" id="IPR006095">
    <property type="entry name" value="Glu/Leu/Phe/Val/Trp_DH"/>
</dbReference>
<dbReference type="Gene3D" id="3.40.50.10860">
    <property type="entry name" value="Leucine Dehydrogenase, chain A, domain 1"/>
    <property type="match status" value="1"/>
</dbReference>
<dbReference type="PRINTS" id="PR00082">
    <property type="entry name" value="GLFDHDRGNASE"/>
</dbReference>
<dbReference type="SUPFAM" id="SSF51735">
    <property type="entry name" value="NAD(P)-binding Rossmann-fold domains"/>
    <property type="match status" value="1"/>
</dbReference>
<evidence type="ECO:0000313" key="5">
    <source>
        <dbReference type="EMBL" id="NEV94663.1"/>
    </source>
</evidence>
<dbReference type="Pfam" id="PF00208">
    <property type="entry name" value="ELFV_dehydrog"/>
    <property type="match status" value="1"/>
</dbReference>
<evidence type="ECO:0000256" key="3">
    <source>
        <dbReference type="RuleBase" id="RU004417"/>
    </source>
</evidence>
<dbReference type="PANTHER" id="PTHR11606:SF13">
    <property type="entry name" value="GLUTAMATE DEHYDROGENASE 1, MITOCHONDRIAL"/>
    <property type="match status" value="1"/>
</dbReference>
<sequence length="408" mass="45107">MKELLKKYEDKAPEIVFHWKDSETEAEGWTVINSLRGGAAGGGTRMREGLNEHEVLSLAKTMEIKFTVSGPDIGGAKSGINFDPSDPRKQAVLERWYKAVSPLLKSYYGTGGDLNVDEIHEVIPITESCGVWHPQEGVFNGHFQPTEADKINRIGQLRQGVIKVIENTDYTPDVLRKFTVADMCTGYGVAESTKHYYSIYGGDVKGKTAIIQGFGNVGSAAAFYLSKMGVKIIGILDRNGGLINKNGFSFEEIKDLFLAKEGNTLKSPDLIPFDKANAEFWSLGAEIFAPCASSRLIQKDQIDSLVEHGLEVISCGANVPFADREIFFGPIMEYADQKASVIPDFIANCGMARVFAYFMERKVLMTDEAIFNDISLTIKNAIQRTFEHNNDKKHISSVALEIALKQLI</sequence>
<keyword evidence="6" id="KW-1185">Reference proteome</keyword>
<dbReference type="InterPro" id="IPR036291">
    <property type="entry name" value="NAD(P)-bd_dom_sf"/>
</dbReference>
<dbReference type="EMBL" id="JAAIKD010000006">
    <property type="protein sequence ID" value="NEV94663.1"/>
    <property type="molecule type" value="Genomic_DNA"/>
</dbReference>
<keyword evidence="2 3" id="KW-0560">Oxidoreductase</keyword>
<dbReference type="SUPFAM" id="SSF53223">
    <property type="entry name" value="Aminoacid dehydrogenase-like, N-terminal domain"/>
    <property type="match status" value="1"/>
</dbReference>
<evidence type="ECO:0000259" key="4">
    <source>
        <dbReference type="SMART" id="SM00839"/>
    </source>
</evidence>
<name>A0A6B3R249_9FLAO</name>
<evidence type="ECO:0000256" key="1">
    <source>
        <dbReference type="ARBA" id="ARBA00006382"/>
    </source>
</evidence>
<dbReference type="SMART" id="SM00839">
    <property type="entry name" value="ELFV_dehydrog"/>
    <property type="match status" value="1"/>
</dbReference>
<dbReference type="Pfam" id="PF02812">
    <property type="entry name" value="ELFV_dehydrog_N"/>
    <property type="match status" value="1"/>
</dbReference>
<accession>A0A6B3R249</accession>
<proteinExistence type="inferred from homology"/>
<dbReference type="AlphaFoldDB" id="A0A6B3R249"/>
<evidence type="ECO:0000313" key="6">
    <source>
        <dbReference type="Proteomes" id="UP000478505"/>
    </source>
</evidence>
<dbReference type="InterPro" id="IPR046346">
    <property type="entry name" value="Aminoacid_DH-like_N_sf"/>
</dbReference>
<dbReference type="GO" id="GO:0006538">
    <property type="term" value="P:L-glutamate catabolic process"/>
    <property type="evidence" value="ECO:0007669"/>
    <property type="project" value="TreeGrafter"/>
</dbReference>
<dbReference type="Gene3D" id="3.40.50.720">
    <property type="entry name" value="NAD(P)-binding Rossmann-like Domain"/>
    <property type="match status" value="1"/>
</dbReference>
<gene>
    <name evidence="5" type="ORF">G3567_10965</name>
</gene>
<dbReference type="RefSeq" id="WP_164005375.1">
    <property type="nucleotide sequence ID" value="NZ_JAAIKD010000006.1"/>
</dbReference>